<sequence length="65" mass="7285">MRGDKSLADDWIVGQGAICFGEFLSPPVHSLADTRSCADRRGRSLARDRLLKRRPRFTGHQCAQT</sequence>
<dbReference type="HOGENOM" id="CLU_2849640_0_0_1"/>
<accession>S8A7D6</accession>
<evidence type="ECO:0000313" key="2">
    <source>
        <dbReference type="Proteomes" id="UP000015100"/>
    </source>
</evidence>
<keyword evidence="2" id="KW-1185">Reference proteome</keyword>
<name>S8A7D6_DACHA</name>
<proteinExistence type="predicted"/>
<dbReference type="EMBL" id="AQGS01000516">
    <property type="protein sequence ID" value="EPS38895.1"/>
    <property type="molecule type" value="Genomic_DNA"/>
</dbReference>
<dbReference type="Proteomes" id="UP000015100">
    <property type="component" value="Unassembled WGS sequence"/>
</dbReference>
<organism evidence="1 2">
    <name type="scientific">Dactylellina haptotyla (strain CBS 200.50)</name>
    <name type="common">Nematode-trapping fungus</name>
    <name type="synonym">Monacrosporium haptotylum</name>
    <dbReference type="NCBI Taxonomy" id="1284197"/>
    <lineage>
        <taxon>Eukaryota</taxon>
        <taxon>Fungi</taxon>
        <taxon>Dikarya</taxon>
        <taxon>Ascomycota</taxon>
        <taxon>Pezizomycotina</taxon>
        <taxon>Orbiliomycetes</taxon>
        <taxon>Orbiliales</taxon>
        <taxon>Orbiliaceae</taxon>
        <taxon>Dactylellina</taxon>
    </lineage>
</organism>
<reference evidence="2" key="2">
    <citation type="submission" date="2013-04" db="EMBL/GenBank/DDBJ databases">
        <title>Genomic mechanisms accounting for the adaptation to parasitism in nematode-trapping fungi.</title>
        <authorList>
            <person name="Ahren D.G."/>
        </authorList>
    </citation>
    <scope>NUCLEOTIDE SEQUENCE [LARGE SCALE GENOMIC DNA]</scope>
    <source>
        <strain evidence="2">CBS 200.50</strain>
    </source>
</reference>
<gene>
    <name evidence="1" type="ORF">H072_7340</name>
</gene>
<reference evidence="1 2" key="1">
    <citation type="journal article" date="2013" name="PLoS Genet.">
        <title>Genomic mechanisms accounting for the adaptation to parasitism in nematode-trapping fungi.</title>
        <authorList>
            <person name="Meerupati T."/>
            <person name="Andersson K.M."/>
            <person name="Friman E."/>
            <person name="Kumar D."/>
            <person name="Tunlid A."/>
            <person name="Ahren D."/>
        </authorList>
    </citation>
    <scope>NUCLEOTIDE SEQUENCE [LARGE SCALE GENOMIC DNA]</scope>
    <source>
        <strain evidence="1 2">CBS 200.50</strain>
    </source>
</reference>
<evidence type="ECO:0000313" key="1">
    <source>
        <dbReference type="EMBL" id="EPS38895.1"/>
    </source>
</evidence>
<dbReference type="AlphaFoldDB" id="S8A7D6"/>
<comment type="caution">
    <text evidence="1">The sequence shown here is derived from an EMBL/GenBank/DDBJ whole genome shotgun (WGS) entry which is preliminary data.</text>
</comment>
<protein>
    <submittedName>
        <fullName evidence="1">Uncharacterized protein</fullName>
    </submittedName>
</protein>